<comment type="caution">
    <text evidence="1">The sequence shown here is derived from an EMBL/GenBank/DDBJ whole genome shotgun (WGS) entry which is preliminary data.</text>
</comment>
<name>A0A246GIG0_9FLAO</name>
<dbReference type="RefSeq" id="WP_165764874.1">
    <property type="nucleotide sequence ID" value="NZ_MTCZ01000060.1"/>
</dbReference>
<dbReference type="InterPro" id="IPR008969">
    <property type="entry name" value="CarboxyPept-like_regulatory"/>
</dbReference>
<dbReference type="Proteomes" id="UP000197768">
    <property type="component" value="Unassembled WGS sequence"/>
</dbReference>
<evidence type="ECO:0000313" key="2">
    <source>
        <dbReference type="Proteomes" id="UP000197768"/>
    </source>
</evidence>
<gene>
    <name evidence="1" type="ORF">BWK59_07465</name>
</gene>
<evidence type="ECO:0000313" key="1">
    <source>
        <dbReference type="EMBL" id="OWP84021.1"/>
    </source>
</evidence>
<dbReference type="EMBL" id="MTCZ01000060">
    <property type="protein sequence ID" value="OWP84021.1"/>
    <property type="molecule type" value="Genomic_DNA"/>
</dbReference>
<dbReference type="AlphaFoldDB" id="A0A246GIG0"/>
<sequence length="745" mass="86240">MKAIFLYSTLLLNTFAWTQNTFQIKGGIKDINKRAISGLVTFTVKDFSETIVTDSLGNFNFKITGDKLYLKVEAEGYTNYESDFKITKDIHINIILKQNPKITEIIINEDRRKTLFKNEKSILKLNIPQLNELPSLTGTLDVSKMLQLTPGVQNSGDVNGYLYIRGGDAGHSIFKYNDVPVYGSTHLFGIFPYYNSFHLSELIYDKSNLNSANGNTLGAYVNTKSNILTNDKFSFQANLGLLASQFNIKLPFKKSMFSLSYRKTYMGEFFKLLDIKNDVNYDFHDVNFSSSHKINNKSSVIFDFMTSKDNLKYNSQELFADINLTWKNYIGTTQFNYKKNEKLKFFTNAYFSKSLSIMNIFQHDLSININTSIVDFGLKNTINYNIYKIKSEAGLSYNNYSISPYNLNLSNFGFIPKTKYADTNSNLFSIFQDFNFFIVDNIHIKSGVRFNYFNHSNINKYSFEPKLGIYFNEKGSTNYYITLAQKTQHLSLVTTSSIGIPTDFWIASTNNIPFQKSKEVSFSINHHFNKNVILNFDFFYNEMKNVLIYPLALSQFNEASSIEKDIFIGNGKAYGLELLLKKENGKFKGWMSYTWSKSLRNFPDIDGGSSFYAKYDRRHNLSTTLTYSFTPKIIVGLTQIVSSGNRFTSSDQIYFINNVPVKEYNQYNKAQLPFYNRTDLSFNFWIIKNVQKESKITFSIYNLFNVKNPVYQSINFEKNEEQLSITKTDKVFYKIIPSINWYFKF</sequence>
<proteinExistence type="predicted"/>
<dbReference type="SUPFAM" id="SSF56935">
    <property type="entry name" value="Porins"/>
    <property type="match status" value="1"/>
</dbReference>
<evidence type="ECO:0008006" key="3">
    <source>
        <dbReference type="Google" id="ProtNLM"/>
    </source>
</evidence>
<protein>
    <recommendedName>
        <fullName evidence="3">TonB-dependent receptor</fullName>
    </recommendedName>
</protein>
<reference evidence="1 2" key="1">
    <citation type="journal article" date="2017" name="Infect. Genet. Evol.">
        <title>Comparative genome analysis of fish pathogen Flavobacterium columnare reveals extensive sequence diversity within the species.</title>
        <authorList>
            <person name="Kayansamruaj P."/>
            <person name="Dong H.T."/>
            <person name="Hirono I."/>
            <person name="Kondo H."/>
            <person name="Senapin S."/>
            <person name="Rodkhum C."/>
        </authorList>
    </citation>
    <scope>NUCLEOTIDE SEQUENCE [LARGE SCALE GENOMIC DNA]</scope>
    <source>
        <strain evidence="1 2">1215</strain>
    </source>
</reference>
<organism evidence="1 2">
    <name type="scientific">Flavobacterium davisii</name>
    <dbReference type="NCBI Taxonomy" id="2906077"/>
    <lineage>
        <taxon>Bacteria</taxon>
        <taxon>Pseudomonadati</taxon>
        <taxon>Bacteroidota</taxon>
        <taxon>Flavobacteriia</taxon>
        <taxon>Flavobacteriales</taxon>
        <taxon>Flavobacteriaceae</taxon>
        <taxon>Flavobacterium</taxon>
    </lineage>
</organism>
<accession>A0A246GIG0</accession>
<dbReference type="SUPFAM" id="SSF49464">
    <property type="entry name" value="Carboxypeptidase regulatory domain-like"/>
    <property type="match status" value="1"/>
</dbReference>